<dbReference type="Pfam" id="PF13474">
    <property type="entry name" value="SnoaL_3"/>
    <property type="match status" value="1"/>
</dbReference>
<protein>
    <recommendedName>
        <fullName evidence="1">SnoaL-like domain-containing protein</fullName>
    </recommendedName>
</protein>
<dbReference type="InterPro" id="IPR032710">
    <property type="entry name" value="NTF2-like_dom_sf"/>
</dbReference>
<dbReference type="SUPFAM" id="SSF54427">
    <property type="entry name" value="NTF2-like"/>
    <property type="match status" value="1"/>
</dbReference>
<dbReference type="EMBL" id="BOMB01000044">
    <property type="protein sequence ID" value="GID15544.1"/>
    <property type="molecule type" value="Genomic_DNA"/>
</dbReference>
<feature type="domain" description="SnoaL-like" evidence="1">
    <location>
        <begin position="17"/>
        <end position="116"/>
    </location>
</feature>
<proteinExistence type="predicted"/>
<dbReference type="Gene3D" id="3.10.450.50">
    <property type="match status" value="1"/>
</dbReference>
<dbReference type="InterPro" id="IPR037401">
    <property type="entry name" value="SnoaL-like"/>
</dbReference>
<comment type="caution">
    <text evidence="2">The sequence shown here is derived from an EMBL/GenBank/DDBJ whole genome shotgun (WGS) entry which is preliminary data.</text>
</comment>
<reference evidence="2" key="1">
    <citation type="submission" date="2021-01" db="EMBL/GenBank/DDBJ databases">
        <title>Whole genome shotgun sequence of Actinocatenispora rupis NBRC 107355.</title>
        <authorList>
            <person name="Komaki H."/>
            <person name="Tamura T."/>
        </authorList>
    </citation>
    <scope>NUCLEOTIDE SEQUENCE</scope>
    <source>
        <strain evidence="2">NBRC 107355</strain>
    </source>
</reference>
<name>A0A8J3NDQ4_9ACTN</name>
<sequence>MADQIAAHITDLYACLGDRTRFDAHLDPELTVWESDADRLLTGLAELTALRDRRTPDGPAPLSVAPEALRTEQWGDTGLARYVLRARHDARDDELFRVTDVLRRYGDGWRIVHHHAEATTHQR</sequence>
<dbReference type="RefSeq" id="WP_203663902.1">
    <property type="nucleotide sequence ID" value="NZ_BAAAZM010000023.1"/>
</dbReference>
<dbReference type="Proteomes" id="UP000612808">
    <property type="component" value="Unassembled WGS sequence"/>
</dbReference>
<gene>
    <name evidence="2" type="ORF">Aru02nite_64330</name>
</gene>
<keyword evidence="3" id="KW-1185">Reference proteome</keyword>
<evidence type="ECO:0000313" key="2">
    <source>
        <dbReference type="EMBL" id="GID15544.1"/>
    </source>
</evidence>
<dbReference type="AlphaFoldDB" id="A0A8J3NDQ4"/>
<evidence type="ECO:0000313" key="3">
    <source>
        <dbReference type="Proteomes" id="UP000612808"/>
    </source>
</evidence>
<accession>A0A8J3NDQ4</accession>
<evidence type="ECO:0000259" key="1">
    <source>
        <dbReference type="Pfam" id="PF13474"/>
    </source>
</evidence>
<organism evidence="2 3">
    <name type="scientific">Actinocatenispora rupis</name>
    <dbReference type="NCBI Taxonomy" id="519421"/>
    <lineage>
        <taxon>Bacteria</taxon>
        <taxon>Bacillati</taxon>
        <taxon>Actinomycetota</taxon>
        <taxon>Actinomycetes</taxon>
        <taxon>Micromonosporales</taxon>
        <taxon>Micromonosporaceae</taxon>
        <taxon>Actinocatenispora</taxon>
    </lineage>
</organism>